<evidence type="ECO:0000313" key="1">
    <source>
        <dbReference type="EMBL" id="RAS29772.1"/>
    </source>
</evidence>
<gene>
    <name evidence="1" type="ORF">BX591_11047</name>
</gene>
<evidence type="ECO:0000313" key="2">
    <source>
        <dbReference type="Proteomes" id="UP000248918"/>
    </source>
</evidence>
<proteinExistence type="predicted"/>
<organism evidence="1 2">
    <name type="scientific">Paraburkholderia bryophila</name>
    <dbReference type="NCBI Taxonomy" id="420952"/>
    <lineage>
        <taxon>Bacteria</taxon>
        <taxon>Pseudomonadati</taxon>
        <taxon>Pseudomonadota</taxon>
        <taxon>Betaproteobacteria</taxon>
        <taxon>Burkholderiales</taxon>
        <taxon>Burkholderiaceae</taxon>
        <taxon>Paraburkholderia</taxon>
    </lineage>
</organism>
<protein>
    <recommendedName>
        <fullName evidence="3">Restriction endonuclease</fullName>
    </recommendedName>
</protein>
<name>A0A329C7U4_9BURK</name>
<dbReference type="Proteomes" id="UP000248918">
    <property type="component" value="Unassembled WGS sequence"/>
</dbReference>
<reference evidence="1 2" key="1">
    <citation type="submission" date="2018-06" db="EMBL/GenBank/DDBJ databases">
        <title>Genomic Encyclopedia of Type Strains, Phase III (KMG-III): the genomes of soil and plant-associated and newly described type strains.</title>
        <authorList>
            <person name="Whitman W."/>
        </authorList>
    </citation>
    <scope>NUCLEOTIDE SEQUENCE [LARGE SCALE GENOMIC DNA]</scope>
    <source>
        <strain evidence="1 2">LMG 23644</strain>
    </source>
</reference>
<dbReference type="EMBL" id="QLTK01000010">
    <property type="protein sequence ID" value="RAS29772.1"/>
    <property type="molecule type" value="Genomic_DNA"/>
</dbReference>
<evidence type="ECO:0008006" key="3">
    <source>
        <dbReference type="Google" id="ProtNLM"/>
    </source>
</evidence>
<accession>A0A329C7U4</accession>
<dbReference type="AlphaFoldDB" id="A0A329C7U4"/>
<sequence>MPILKDTYDSVHRDYEAAINWMSSLGIAIAQSGRIGYYEKVLRYWKDAYRTASDEEGREVFPDFVSSMFEIFEFVAVHRAFGSLPQEQLTAIVRKLEKAVNGPKNAADEAGNSAAARNFLFEACVAARVHRPASGVEAILSADSDTGIRIDRKKIWVECKRVTSVSKLEANVRDACNQLGKRFGAEVGSGHRGILAVDVTKIFNRGDKLYISQGDDELVASAERMLDEFIAQHAMLWQWIYASKHRKIIGTIFRLTFMAKSEASNLLVHNAHWGLTPRADASAADLQLLKQLVASMRENVTSTANE</sequence>
<comment type="caution">
    <text evidence="1">The sequence shown here is derived from an EMBL/GenBank/DDBJ whole genome shotgun (WGS) entry which is preliminary data.</text>
</comment>
<dbReference type="OrthoDB" id="5918331at2"/>
<dbReference type="RefSeq" id="WP_111932540.1">
    <property type="nucleotide sequence ID" value="NZ_CADFFP010000007.1"/>
</dbReference>